<name>A0ABR9M7D2_9ACTN</name>
<dbReference type="Proteomes" id="UP000633509">
    <property type="component" value="Unassembled WGS sequence"/>
</dbReference>
<dbReference type="SUPFAM" id="SSF51735">
    <property type="entry name" value="NAD(P)-binding Rossmann-fold domains"/>
    <property type="match status" value="1"/>
</dbReference>
<reference evidence="2 3" key="1">
    <citation type="submission" date="2020-10" db="EMBL/GenBank/DDBJ databases">
        <title>Sequencing the genomes of 1000 actinobacteria strains.</title>
        <authorList>
            <person name="Klenk H.-P."/>
        </authorList>
    </citation>
    <scope>NUCLEOTIDE SEQUENCE [LARGE SCALE GENOMIC DNA]</scope>
    <source>
        <strain evidence="2 3">DSM 43173</strain>
    </source>
</reference>
<evidence type="ECO:0000313" key="3">
    <source>
        <dbReference type="Proteomes" id="UP000633509"/>
    </source>
</evidence>
<evidence type="ECO:0000256" key="1">
    <source>
        <dbReference type="SAM" id="MobiDB-lite"/>
    </source>
</evidence>
<gene>
    <name evidence="2" type="ORF">H4W80_006479</name>
</gene>
<proteinExistence type="predicted"/>
<dbReference type="InterPro" id="IPR002347">
    <property type="entry name" value="SDR_fam"/>
</dbReference>
<feature type="region of interest" description="Disordered" evidence="1">
    <location>
        <begin position="38"/>
        <end position="70"/>
    </location>
</feature>
<comment type="caution">
    <text evidence="2">The sequence shown here is derived from an EMBL/GenBank/DDBJ whole genome shotgun (WGS) entry which is preliminary data.</text>
</comment>
<organism evidence="2 3">
    <name type="scientific">Nonomuraea angiospora</name>
    <dbReference type="NCBI Taxonomy" id="46172"/>
    <lineage>
        <taxon>Bacteria</taxon>
        <taxon>Bacillati</taxon>
        <taxon>Actinomycetota</taxon>
        <taxon>Actinomycetes</taxon>
        <taxon>Streptosporangiales</taxon>
        <taxon>Streptosporangiaceae</taxon>
        <taxon>Nonomuraea</taxon>
    </lineage>
</organism>
<dbReference type="Pfam" id="PF13561">
    <property type="entry name" value="adh_short_C2"/>
    <property type="match status" value="1"/>
</dbReference>
<evidence type="ECO:0000313" key="2">
    <source>
        <dbReference type="EMBL" id="MBE1588221.1"/>
    </source>
</evidence>
<dbReference type="InterPro" id="IPR036291">
    <property type="entry name" value="NAD(P)-bd_dom_sf"/>
</dbReference>
<keyword evidence="3" id="KW-1185">Reference proteome</keyword>
<dbReference type="EMBL" id="JADBEK010000001">
    <property type="protein sequence ID" value="MBE1588221.1"/>
    <property type="molecule type" value="Genomic_DNA"/>
</dbReference>
<protein>
    <submittedName>
        <fullName evidence="2">NAD(P)-dependent dehydrogenase (Short-subunit alcohol dehydrogenase family)</fullName>
    </submittedName>
</protein>
<accession>A0ABR9M7D2</accession>
<dbReference type="RefSeq" id="WP_225963780.1">
    <property type="nucleotide sequence ID" value="NZ_JADBEK010000001.1"/>
</dbReference>
<sequence length="109" mass="11879">MRASRAHQLHHLPEKLGRIVVRHSRLLLPGTRVLRDQVSTKPGQVQAWPSRLHSRTDRDQSPPAGPHRTPHEVAEVACFLASPAASFVTGADWCVDGGLTAHYGIPGTP</sequence>
<dbReference type="Gene3D" id="3.40.50.720">
    <property type="entry name" value="NAD(P)-binding Rossmann-like Domain"/>
    <property type="match status" value="1"/>
</dbReference>